<dbReference type="InterPro" id="IPR011990">
    <property type="entry name" value="TPR-like_helical_dom_sf"/>
</dbReference>
<protein>
    <submittedName>
        <fullName evidence="2">CHAT domain-containing protein</fullName>
    </submittedName>
</protein>
<name>A0A7G9FPA2_9FIRM</name>
<dbReference type="Pfam" id="PF12770">
    <property type="entry name" value="CHAT"/>
    <property type="match status" value="1"/>
</dbReference>
<proteinExistence type="predicted"/>
<sequence length="1038" mass="120195">MEDRLLKIVEDIKNNVFSELVAETPELMCEEFDKDVSALFACFDDEIIPVSAYECEQVNVYFVMEMFEAVLGACCDEFGIDEADRLLGMVYQRFCKSFSKNSKVFQVVCIELAVCFAYVGDIDWFNLAYEDINTQIIRECLNEFPFFYADKMMQLMNVMRDEKCIEMGKMSLDIYSKIEEITEVDYVCCLENMCDTYMVLNRYKEYKKYADQLKNWVEKLNDDNDKKNTVMLKLWLYESSILVEQGKYANAEQCALQGYGMCEDSEQFSELRLALINNLIVCFCCQEMLEKSIQYLNEGLEIINKYGIQESMGAAVLYNTWNLLSENEFSGEAAQRVMSWLWQSDVEKLPVTMFGMILNSIRLNINNKKIKDKDVAYVERVLNLIGSQLNPEDIDGGILFYWQVKVIFYEYIGDIQRSKSAFDNLYCVSNRYSPDMDAVIEIVFKEYDRIKGIMDRDSLGSLLFSLARRTPFRLEQACDVGDERGLINKVSRVGILFKVIVAAVYRNDISCSDDEFFELVCNMKNVYPDVLRKRKIKYANTPEMKRLNDLHRRLLDLDGVRYYGHQVDDAVGELKYEIHELEKKIYTSQEWTDDSEFAWKSVEDLFLLIPDKTIYIDYVQFTNEQKDVTERNLRYGVVVAIRQGAEVYVRRLDMINAYNIRTVFSSLDLEIRRSRGCGNSSGGMIKWLNKNIQNMLYNQLILPVFKVIELECNIEKIIISGDIELSAFAFDILLDSSGRYLAESYNVNYVNSLRNIKNDLWMNDWIENNVPIGNVEKCMVVGNPRFTIDKNRVLESDRTFGALPLTKVEVQAVADVLETEVIQKQNANKNIFREVHAPILHIATHGEHLMDNTFLEKNRYLLYDMPLRKTCFFMSGANDWIATGKIDSQYGTGLVSAEEICTYDWTGVKLVVLSACFSGSGDISYEEGLFGMNTAFITQGVQVAIISLWEVDDLASAVLMTRFYKNLKDMSVSEALWRAKKYLMSVTVEELTRDGWFGEQRVRRMGLVADSMRELAHYPKDTRLFSNPVYWAGFVLWL</sequence>
<dbReference type="EMBL" id="CP060632">
    <property type="protein sequence ID" value="QNM00384.1"/>
    <property type="molecule type" value="Genomic_DNA"/>
</dbReference>
<accession>A0A7G9FPA2</accession>
<feature type="domain" description="CHAT" evidence="1">
    <location>
        <begin position="695"/>
        <end position="1036"/>
    </location>
</feature>
<evidence type="ECO:0000313" key="2">
    <source>
        <dbReference type="EMBL" id="QNM00384.1"/>
    </source>
</evidence>
<evidence type="ECO:0000313" key="3">
    <source>
        <dbReference type="Proteomes" id="UP000515819"/>
    </source>
</evidence>
<dbReference type="RefSeq" id="WP_249321663.1">
    <property type="nucleotide sequence ID" value="NZ_CP060632.1"/>
</dbReference>
<evidence type="ECO:0000259" key="1">
    <source>
        <dbReference type="Pfam" id="PF12770"/>
    </source>
</evidence>
<dbReference type="Proteomes" id="UP000515819">
    <property type="component" value="Chromosome"/>
</dbReference>
<dbReference type="PANTHER" id="PTHR10098">
    <property type="entry name" value="RAPSYN-RELATED"/>
    <property type="match status" value="1"/>
</dbReference>
<dbReference type="PANTHER" id="PTHR10098:SF108">
    <property type="entry name" value="TETRATRICOPEPTIDE REPEAT PROTEIN 28"/>
    <property type="match status" value="1"/>
</dbReference>
<organism evidence="2 3">
    <name type="scientific">Wujia chipingensis</name>
    <dbReference type="NCBI Taxonomy" id="2763670"/>
    <lineage>
        <taxon>Bacteria</taxon>
        <taxon>Bacillati</taxon>
        <taxon>Bacillota</taxon>
        <taxon>Clostridia</taxon>
        <taxon>Lachnospirales</taxon>
        <taxon>Lachnospiraceae</taxon>
        <taxon>Wujia</taxon>
    </lineage>
</organism>
<reference evidence="2 3" key="1">
    <citation type="submission" date="2020-08" db="EMBL/GenBank/DDBJ databases">
        <authorList>
            <person name="Liu C."/>
            <person name="Sun Q."/>
        </authorList>
    </citation>
    <scope>NUCLEOTIDE SEQUENCE [LARGE SCALE GENOMIC DNA]</scope>
    <source>
        <strain evidence="2 3">NSJ-4</strain>
    </source>
</reference>
<dbReference type="KEGG" id="wcp:H9Q76_03630"/>
<gene>
    <name evidence="2" type="ORF">H9Q76_03630</name>
</gene>
<dbReference type="AlphaFoldDB" id="A0A7G9FPA2"/>
<dbReference type="SUPFAM" id="SSF48452">
    <property type="entry name" value="TPR-like"/>
    <property type="match status" value="1"/>
</dbReference>
<keyword evidence="3" id="KW-1185">Reference proteome</keyword>
<dbReference type="Gene3D" id="1.25.40.10">
    <property type="entry name" value="Tetratricopeptide repeat domain"/>
    <property type="match status" value="1"/>
</dbReference>
<dbReference type="InterPro" id="IPR024983">
    <property type="entry name" value="CHAT_dom"/>
</dbReference>